<proteinExistence type="predicted"/>
<sequence>MKTRFFVLLAATAGIFSLQACVTASAPTPAQTRPATVAAKPEYFEANQLKAFYNIYRYTAYTVYDLTTDEPPTQVQGVGGSLTFRPDGSYEKRLTISRTSGSMSFNQDGKFTIKGDSIRFAFTDKKGADVQLGTYQFDPQRQMLTITISGYPAGNKGVYELTTQPAKE</sequence>
<accession>A0ABT9BEJ9</accession>
<reference evidence="2" key="1">
    <citation type="submission" date="2023-07" db="EMBL/GenBank/DDBJ databases">
        <authorList>
            <person name="Kim M.K."/>
        </authorList>
    </citation>
    <scope>NUCLEOTIDE SEQUENCE</scope>
    <source>
        <strain evidence="2">ASUV-10-1</strain>
    </source>
</reference>
<name>A0ABT9BEJ9_9BACT</name>
<protein>
    <recommendedName>
        <fullName evidence="4">DUF4251 domain-containing protein</fullName>
    </recommendedName>
</protein>
<feature type="signal peptide" evidence="1">
    <location>
        <begin position="1"/>
        <end position="20"/>
    </location>
</feature>
<keyword evidence="1" id="KW-0732">Signal</keyword>
<evidence type="ECO:0008006" key="4">
    <source>
        <dbReference type="Google" id="ProtNLM"/>
    </source>
</evidence>
<dbReference type="PROSITE" id="PS51257">
    <property type="entry name" value="PROKAR_LIPOPROTEIN"/>
    <property type="match status" value="1"/>
</dbReference>
<comment type="caution">
    <text evidence="2">The sequence shown here is derived from an EMBL/GenBank/DDBJ whole genome shotgun (WGS) entry which is preliminary data.</text>
</comment>
<dbReference type="EMBL" id="JAUQSY010000013">
    <property type="protein sequence ID" value="MDO7876682.1"/>
    <property type="molecule type" value="Genomic_DNA"/>
</dbReference>
<evidence type="ECO:0000313" key="3">
    <source>
        <dbReference type="Proteomes" id="UP001176429"/>
    </source>
</evidence>
<dbReference type="RefSeq" id="WP_305008060.1">
    <property type="nucleotide sequence ID" value="NZ_JAUQSY010000013.1"/>
</dbReference>
<evidence type="ECO:0000313" key="2">
    <source>
        <dbReference type="EMBL" id="MDO7876682.1"/>
    </source>
</evidence>
<keyword evidence="3" id="KW-1185">Reference proteome</keyword>
<evidence type="ECO:0000256" key="1">
    <source>
        <dbReference type="SAM" id="SignalP"/>
    </source>
</evidence>
<dbReference type="Proteomes" id="UP001176429">
    <property type="component" value="Unassembled WGS sequence"/>
</dbReference>
<organism evidence="2 3">
    <name type="scientific">Hymenobacter aranciens</name>
    <dbReference type="NCBI Taxonomy" id="3063996"/>
    <lineage>
        <taxon>Bacteria</taxon>
        <taxon>Pseudomonadati</taxon>
        <taxon>Bacteroidota</taxon>
        <taxon>Cytophagia</taxon>
        <taxon>Cytophagales</taxon>
        <taxon>Hymenobacteraceae</taxon>
        <taxon>Hymenobacter</taxon>
    </lineage>
</organism>
<feature type="chain" id="PRO_5047021220" description="DUF4251 domain-containing protein" evidence="1">
    <location>
        <begin position="21"/>
        <end position="168"/>
    </location>
</feature>
<gene>
    <name evidence="2" type="ORF">Q5H93_18195</name>
</gene>